<proteinExistence type="predicted"/>
<dbReference type="EMBL" id="CAJPWZ010001304">
    <property type="protein sequence ID" value="CAG2212615.1"/>
    <property type="molecule type" value="Genomic_DNA"/>
</dbReference>
<evidence type="ECO:0000313" key="1">
    <source>
        <dbReference type="EMBL" id="CAG2212615.1"/>
    </source>
</evidence>
<organism evidence="1 2">
    <name type="scientific">Mytilus edulis</name>
    <name type="common">Blue mussel</name>
    <dbReference type="NCBI Taxonomy" id="6550"/>
    <lineage>
        <taxon>Eukaryota</taxon>
        <taxon>Metazoa</taxon>
        <taxon>Spiralia</taxon>
        <taxon>Lophotrochozoa</taxon>
        <taxon>Mollusca</taxon>
        <taxon>Bivalvia</taxon>
        <taxon>Autobranchia</taxon>
        <taxon>Pteriomorphia</taxon>
        <taxon>Mytilida</taxon>
        <taxon>Mytiloidea</taxon>
        <taxon>Mytilidae</taxon>
        <taxon>Mytilinae</taxon>
        <taxon>Mytilus</taxon>
    </lineage>
</organism>
<reference evidence="1" key="1">
    <citation type="submission" date="2021-03" db="EMBL/GenBank/DDBJ databases">
        <authorList>
            <person name="Bekaert M."/>
        </authorList>
    </citation>
    <scope>NUCLEOTIDE SEQUENCE</scope>
</reference>
<sequence>MARDTNPEIMEFQSQKEYYVFLGLYLTAHWLAMSNSFANPIIYGFTNESFRADLIVMLHNWLPCCACLRELMMRSYSLSTYDSMMYTKRNASQTSCIMSHRKMSGRRPSRSINGLRKISMEASRPPSEYGFQNGNMDSVDISSKHYHMSEPNLAVPGVLTLNDQTQASRF</sequence>
<accession>A0A8S3S6K0</accession>
<keyword evidence="2" id="KW-1185">Reference proteome</keyword>
<comment type="caution">
    <text evidence="1">The sequence shown here is derived from an EMBL/GenBank/DDBJ whole genome shotgun (WGS) entry which is preliminary data.</text>
</comment>
<dbReference type="SUPFAM" id="SSF81321">
    <property type="entry name" value="Family A G protein-coupled receptor-like"/>
    <property type="match status" value="1"/>
</dbReference>
<dbReference type="Proteomes" id="UP000683360">
    <property type="component" value="Unassembled WGS sequence"/>
</dbReference>
<evidence type="ECO:0000313" key="2">
    <source>
        <dbReference type="Proteomes" id="UP000683360"/>
    </source>
</evidence>
<dbReference type="AlphaFoldDB" id="A0A8S3S6K0"/>
<dbReference type="Gene3D" id="1.20.1070.10">
    <property type="entry name" value="Rhodopsin 7-helix transmembrane proteins"/>
    <property type="match status" value="1"/>
</dbReference>
<protein>
    <recommendedName>
        <fullName evidence="3">G-protein coupled receptors family 1 profile domain-containing protein</fullName>
    </recommendedName>
</protein>
<evidence type="ECO:0008006" key="3">
    <source>
        <dbReference type="Google" id="ProtNLM"/>
    </source>
</evidence>
<gene>
    <name evidence="1" type="ORF">MEDL_26571</name>
</gene>
<name>A0A8S3S6K0_MYTED</name>
<dbReference type="OrthoDB" id="5981855at2759"/>